<dbReference type="InterPro" id="IPR053876">
    <property type="entry name" value="Phage_int_M"/>
</dbReference>
<dbReference type="Gene3D" id="1.10.443.10">
    <property type="entry name" value="Intergrase catalytic core"/>
    <property type="match status" value="1"/>
</dbReference>
<gene>
    <name evidence="6" type="ORF">GON01_06625</name>
</gene>
<comment type="similarity">
    <text evidence="1">Belongs to the 'phage' integrase family.</text>
</comment>
<dbReference type="SUPFAM" id="SSF56349">
    <property type="entry name" value="DNA breaking-rejoining enzymes"/>
    <property type="match status" value="1"/>
</dbReference>
<evidence type="ECO:0000313" key="6">
    <source>
        <dbReference type="EMBL" id="MVO77608.1"/>
    </source>
</evidence>
<dbReference type="InterPro" id="IPR038488">
    <property type="entry name" value="Integrase_DNA-bd_sf"/>
</dbReference>
<evidence type="ECO:0000256" key="3">
    <source>
        <dbReference type="ARBA" id="ARBA00023125"/>
    </source>
</evidence>
<evidence type="ECO:0000259" key="5">
    <source>
        <dbReference type="PROSITE" id="PS51898"/>
    </source>
</evidence>
<comment type="caution">
    <text evidence="6">The sequence shown here is derived from an EMBL/GenBank/DDBJ whole genome shotgun (WGS) entry which is preliminary data.</text>
</comment>
<keyword evidence="4" id="KW-0233">DNA recombination</keyword>
<dbReference type="EMBL" id="WQMS01000007">
    <property type="protein sequence ID" value="MVO77608.1"/>
    <property type="molecule type" value="Genomic_DNA"/>
</dbReference>
<evidence type="ECO:0000256" key="2">
    <source>
        <dbReference type="ARBA" id="ARBA00022908"/>
    </source>
</evidence>
<dbReference type="Gene3D" id="3.30.160.390">
    <property type="entry name" value="Integrase, DNA-binding domain"/>
    <property type="match status" value="1"/>
</dbReference>
<dbReference type="PROSITE" id="PS51898">
    <property type="entry name" value="TYR_RECOMBINASE"/>
    <property type="match status" value="1"/>
</dbReference>
<evidence type="ECO:0000313" key="7">
    <source>
        <dbReference type="Proteomes" id="UP000441389"/>
    </source>
</evidence>
<dbReference type="AlphaFoldDB" id="A0A6I4J0F0"/>
<dbReference type="InterPro" id="IPR010998">
    <property type="entry name" value="Integrase_recombinase_N"/>
</dbReference>
<dbReference type="RefSeq" id="WP_157026583.1">
    <property type="nucleotide sequence ID" value="NZ_WQMS01000007.1"/>
</dbReference>
<keyword evidence="7" id="KW-1185">Reference proteome</keyword>
<accession>A0A6I4J0F0</accession>
<dbReference type="PANTHER" id="PTHR30629">
    <property type="entry name" value="PROPHAGE INTEGRASE"/>
    <property type="match status" value="1"/>
</dbReference>
<dbReference type="Pfam" id="PF13356">
    <property type="entry name" value="Arm-DNA-bind_3"/>
    <property type="match status" value="1"/>
</dbReference>
<dbReference type="PANTHER" id="PTHR30629:SF2">
    <property type="entry name" value="PROPHAGE INTEGRASE INTS-RELATED"/>
    <property type="match status" value="1"/>
</dbReference>
<protein>
    <submittedName>
        <fullName evidence="6">DUF4102 domain-containing protein</fullName>
    </submittedName>
</protein>
<dbReference type="InterPro" id="IPR011010">
    <property type="entry name" value="DNA_brk_join_enz"/>
</dbReference>
<dbReference type="Gene3D" id="1.10.150.130">
    <property type="match status" value="1"/>
</dbReference>
<name>A0A6I4J0F0_9SPHN</name>
<feature type="domain" description="Tyr recombinase" evidence="5">
    <location>
        <begin position="205"/>
        <end position="371"/>
    </location>
</feature>
<evidence type="ECO:0000256" key="1">
    <source>
        <dbReference type="ARBA" id="ARBA00008857"/>
    </source>
</evidence>
<evidence type="ECO:0000256" key="4">
    <source>
        <dbReference type="ARBA" id="ARBA00023172"/>
    </source>
</evidence>
<dbReference type="GO" id="GO:0006310">
    <property type="term" value="P:DNA recombination"/>
    <property type="evidence" value="ECO:0007669"/>
    <property type="project" value="UniProtKB-KW"/>
</dbReference>
<dbReference type="GO" id="GO:0015074">
    <property type="term" value="P:DNA integration"/>
    <property type="evidence" value="ECO:0007669"/>
    <property type="project" value="UniProtKB-KW"/>
</dbReference>
<dbReference type="InterPro" id="IPR002104">
    <property type="entry name" value="Integrase_catalytic"/>
</dbReference>
<organism evidence="6 7">
    <name type="scientific">Sphingomonas horti</name>
    <dbReference type="NCBI Taxonomy" id="2682842"/>
    <lineage>
        <taxon>Bacteria</taxon>
        <taxon>Pseudomonadati</taxon>
        <taxon>Pseudomonadota</taxon>
        <taxon>Alphaproteobacteria</taxon>
        <taxon>Sphingomonadales</taxon>
        <taxon>Sphingomonadaceae</taxon>
        <taxon>Sphingomonas</taxon>
    </lineage>
</organism>
<dbReference type="InterPro" id="IPR013762">
    <property type="entry name" value="Integrase-like_cat_sf"/>
</dbReference>
<reference evidence="6 7" key="1">
    <citation type="submission" date="2019-12" db="EMBL/GenBank/DDBJ databases">
        <authorList>
            <person name="Huq M.A."/>
        </authorList>
    </citation>
    <scope>NUCLEOTIDE SEQUENCE [LARGE SCALE GENOMIC DNA]</scope>
    <source>
        <strain evidence="6 7">MAH-20</strain>
    </source>
</reference>
<dbReference type="InterPro" id="IPR050808">
    <property type="entry name" value="Phage_Integrase"/>
</dbReference>
<keyword evidence="3" id="KW-0238">DNA-binding</keyword>
<dbReference type="GO" id="GO:0003677">
    <property type="term" value="F:DNA binding"/>
    <property type="evidence" value="ECO:0007669"/>
    <property type="project" value="UniProtKB-KW"/>
</dbReference>
<sequence>MYINQLSHLRCRSLDAGRYADGQGLWLVKRSNERGKWVLRLSVWGTRREMGLGRFPDVGLAEARERAQVQRRVLRDGKDPIEERRAQRRARQVARAPLTVKAAVSGCFEARKAQLKGDGDAGRWLSPLTTHILPKIGSYPVEEIDQHVLREVLAPIWHQKPETAQKALNRLSITLQHAAALGLNVDLQAAMKARALLGAQRHVTKHIPSMPYADAPKFYRSLVKQEGVSARALRFLILTVCRTSEVRLAVLREIAGDVWTLPAERTKTGRSRRVPLVAEARAVLANCPTQGPLFPAYRGKPLSDMAMAKLMTARGLEARPHGFRATFRTWVEEQTDAPFEVKEACLGHAVDLGVVGAYQRSDRLEKRRTLLQSWERHLLTG</sequence>
<dbReference type="InterPro" id="IPR025166">
    <property type="entry name" value="Integrase_DNA_bind_dom"/>
</dbReference>
<proteinExistence type="inferred from homology"/>
<dbReference type="Pfam" id="PF00589">
    <property type="entry name" value="Phage_integrase"/>
    <property type="match status" value="1"/>
</dbReference>
<dbReference type="CDD" id="cd00801">
    <property type="entry name" value="INT_P4_C"/>
    <property type="match status" value="1"/>
</dbReference>
<dbReference type="Pfam" id="PF22022">
    <property type="entry name" value="Phage_int_M"/>
    <property type="match status" value="1"/>
</dbReference>
<dbReference type="Proteomes" id="UP000441389">
    <property type="component" value="Unassembled WGS sequence"/>
</dbReference>
<keyword evidence="2" id="KW-0229">DNA integration</keyword>